<dbReference type="PANTHER" id="PTHR22624:SF52">
    <property type="entry name" value="CYSTEINE PROTEASE"/>
    <property type="match status" value="1"/>
</dbReference>
<dbReference type="InterPro" id="IPR038765">
    <property type="entry name" value="Papain-like_cys_pep_sf"/>
</dbReference>
<evidence type="ECO:0000256" key="7">
    <source>
        <dbReference type="ARBA" id="ARBA00022807"/>
    </source>
</evidence>
<keyword evidence="15" id="KW-1185">Reference proteome</keyword>
<feature type="region of interest" description="Disordered" evidence="12">
    <location>
        <begin position="47"/>
        <end position="79"/>
    </location>
</feature>
<keyword evidence="4 11" id="KW-0963">Cytoplasm</keyword>
<keyword evidence="3" id="KW-0813">Transport</keyword>
<evidence type="ECO:0000256" key="11">
    <source>
        <dbReference type="RuleBase" id="RU363115"/>
    </source>
</evidence>
<dbReference type="InterPro" id="IPR005078">
    <property type="entry name" value="Peptidase_C54"/>
</dbReference>
<comment type="caution">
    <text evidence="14">The sequence shown here is derived from an EMBL/GenBank/DDBJ whole genome shotgun (WGS) entry which is preliminary data.</text>
</comment>
<feature type="compositionally biased region" description="Basic and acidic residues" evidence="12">
    <location>
        <begin position="47"/>
        <end position="62"/>
    </location>
</feature>
<dbReference type="GO" id="GO:0034727">
    <property type="term" value="P:piecemeal microautophagy of the nucleus"/>
    <property type="evidence" value="ECO:0007669"/>
    <property type="project" value="TreeGrafter"/>
</dbReference>
<keyword evidence="8 11" id="KW-0653">Protein transport</keyword>
<evidence type="ECO:0000256" key="5">
    <source>
        <dbReference type="ARBA" id="ARBA00022670"/>
    </source>
</evidence>
<evidence type="ECO:0000256" key="3">
    <source>
        <dbReference type="ARBA" id="ARBA00022448"/>
    </source>
</evidence>
<dbReference type="GO" id="GO:0000045">
    <property type="term" value="P:autophagosome assembly"/>
    <property type="evidence" value="ECO:0007669"/>
    <property type="project" value="TreeGrafter"/>
</dbReference>
<reference evidence="14 15" key="1">
    <citation type="journal article" date="2023" name="Arcadia Sci">
        <title>De novo assembly of a long-read Amblyomma americanum tick genome.</title>
        <authorList>
            <person name="Chou S."/>
            <person name="Poskanzer K.E."/>
            <person name="Rollins M."/>
            <person name="Thuy-Boun P.S."/>
        </authorList>
    </citation>
    <scope>NUCLEOTIDE SEQUENCE [LARGE SCALE GENOMIC DNA]</scope>
    <source>
        <strain evidence="14">F_SG_1</strain>
        <tissue evidence="14">Salivary glands</tissue>
    </source>
</reference>
<comment type="subcellular location">
    <subcellularLocation>
        <location evidence="1 11">Cytoplasm</location>
    </subcellularLocation>
</comment>
<evidence type="ECO:0000256" key="12">
    <source>
        <dbReference type="SAM" id="MobiDB-lite"/>
    </source>
</evidence>
<accession>A0AAQ4DEU9</accession>
<evidence type="ECO:0000256" key="10">
    <source>
        <dbReference type="ARBA" id="ARBA00029362"/>
    </source>
</evidence>
<dbReference type="Proteomes" id="UP001321473">
    <property type="component" value="Unassembled WGS sequence"/>
</dbReference>
<proteinExistence type="inferred from homology"/>
<name>A0AAQ4DEU9_AMBAM</name>
<feature type="non-terminal residue" evidence="14">
    <location>
        <position position="233"/>
    </location>
</feature>
<dbReference type="GO" id="GO:0004197">
    <property type="term" value="F:cysteine-type endopeptidase activity"/>
    <property type="evidence" value="ECO:0007669"/>
    <property type="project" value="TreeGrafter"/>
</dbReference>
<dbReference type="EC" id="3.4.22.-" evidence="11"/>
<comment type="similarity">
    <text evidence="2 11">Belongs to the peptidase C54 family.</text>
</comment>
<feature type="compositionally biased region" description="Low complexity" evidence="12">
    <location>
        <begin position="63"/>
        <end position="73"/>
    </location>
</feature>
<evidence type="ECO:0000256" key="2">
    <source>
        <dbReference type="ARBA" id="ARBA00010958"/>
    </source>
</evidence>
<dbReference type="GO" id="GO:0035973">
    <property type="term" value="P:aggrephagy"/>
    <property type="evidence" value="ECO:0007669"/>
    <property type="project" value="TreeGrafter"/>
</dbReference>
<dbReference type="PANTHER" id="PTHR22624">
    <property type="entry name" value="CYSTEINE PROTEASE ATG4"/>
    <property type="match status" value="1"/>
</dbReference>
<keyword evidence="7" id="KW-0788">Thiol protease</keyword>
<comment type="catalytic activity">
    <reaction evidence="10">
        <text>[protein]-C-terminal L-amino acid-glycyl-phosphatidylethanolamide + H2O = [protein]-C-terminal L-amino acid-glycine + a 1,2-diacyl-sn-glycero-3-phosphoethanolamine</text>
        <dbReference type="Rhea" id="RHEA:67548"/>
        <dbReference type="Rhea" id="RHEA-COMP:17323"/>
        <dbReference type="Rhea" id="RHEA-COMP:17324"/>
        <dbReference type="ChEBI" id="CHEBI:15377"/>
        <dbReference type="ChEBI" id="CHEBI:64612"/>
        <dbReference type="ChEBI" id="CHEBI:172940"/>
        <dbReference type="ChEBI" id="CHEBI:172941"/>
    </reaction>
    <physiologicalReaction direction="left-to-right" evidence="10">
        <dbReference type="Rhea" id="RHEA:67549"/>
    </physiologicalReaction>
</comment>
<dbReference type="InterPro" id="IPR046792">
    <property type="entry name" value="Peptidase_C54_cat"/>
</dbReference>
<dbReference type="Pfam" id="PF03416">
    <property type="entry name" value="Peptidase_C54"/>
    <property type="match status" value="1"/>
</dbReference>
<dbReference type="GO" id="GO:0005737">
    <property type="term" value="C:cytoplasm"/>
    <property type="evidence" value="ECO:0007669"/>
    <property type="project" value="UniProtKB-SubCell"/>
</dbReference>
<evidence type="ECO:0000259" key="13">
    <source>
        <dbReference type="Pfam" id="PF03416"/>
    </source>
</evidence>
<dbReference type="GO" id="GO:0019786">
    <property type="term" value="F:protein-phosphatidylethanolamide deconjugating activity"/>
    <property type="evidence" value="ECO:0007669"/>
    <property type="project" value="InterPro"/>
</dbReference>
<keyword evidence="6 11" id="KW-0378">Hydrolase</keyword>
<dbReference type="GO" id="GO:0000423">
    <property type="term" value="P:mitophagy"/>
    <property type="evidence" value="ECO:0007669"/>
    <property type="project" value="TreeGrafter"/>
</dbReference>
<evidence type="ECO:0000256" key="8">
    <source>
        <dbReference type="ARBA" id="ARBA00022927"/>
    </source>
</evidence>
<dbReference type="GO" id="GO:0016485">
    <property type="term" value="P:protein processing"/>
    <property type="evidence" value="ECO:0007669"/>
    <property type="project" value="TreeGrafter"/>
</dbReference>
<dbReference type="EMBL" id="JARKHS020031649">
    <property type="protein sequence ID" value="KAK8760989.1"/>
    <property type="molecule type" value="Genomic_DNA"/>
</dbReference>
<evidence type="ECO:0000256" key="4">
    <source>
        <dbReference type="ARBA" id="ARBA00022490"/>
    </source>
</evidence>
<dbReference type="AlphaFoldDB" id="A0AAQ4DEU9"/>
<gene>
    <name evidence="14" type="ORF">V5799_027738</name>
</gene>
<organism evidence="14 15">
    <name type="scientific">Amblyomma americanum</name>
    <name type="common">Lone star tick</name>
    <dbReference type="NCBI Taxonomy" id="6943"/>
    <lineage>
        <taxon>Eukaryota</taxon>
        <taxon>Metazoa</taxon>
        <taxon>Ecdysozoa</taxon>
        <taxon>Arthropoda</taxon>
        <taxon>Chelicerata</taxon>
        <taxon>Arachnida</taxon>
        <taxon>Acari</taxon>
        <taxon>Parasitiformes</taxon>
        <taxon>Ixodida</taxon>
        <taxon>Ixodoidea</taxon>
        <taxon>Ixodidae</taxon>
        <taxon>Amblyomminae</taxon>
        <taxon>Amblyomma</taxon>
    </lineage>
</organism>
<evidence type="ECO:0000256" key="1">
    <source>
        <dbReference type="ARBA" id="ARBA00004496"/>
    </source>
</evidence>
<keyword evidence="9 11" id="KW-0072">Autophagy</keyword>
<dbReference type="GO" id="GO:0015031">
    <property type="term" value="P:protein transport"/>
    <property type="evidence" value="ECO:0007669"/>
    <property type="project" value="UniProtKB-KW"/>
</dbReference>
<sequence>MFNGADVLARPTTQTTAPNMPSMFAFCGHTPNTELIVVRHRRCSSSDDLKLDGEQQQHKQRDAPSSSGASAVPPQSPEKVRTKLMSVWNNVRYGWTMRKKANFSDEEAIWLLGIMYHRKIQTKSSAAALWSSSSSVSSQRSWSPPESAADDDRLASYELFLEDFSSRLWFTYRREFPAIPGTDITSDCGWGCMLRSSQMMLAQAILTHFLGRSWRYRKGRQSEASDFMHRTVV</sequence>
<feature type="domain" description="Peptidase C54 catalytic" evidence="13">
    <location>
        <begin position="159"/>
        <end position="224"/>
    </location>
</feature>
<evidence type="ECO:0000256" key="6">
    <source>
        <dbReference type="ARBA" id="ARBA00022801"/>
    </source>
</evidence>
<evidence type="ECO:0000313" key="14">
    <source>
        <dbReference type="EMBL" id="KAK8760989.1"/>
    </source>
</evidence>
<evidence type="ECO:0000313" key="15">
    <source>
        <dbReference type="Proteomes" id="UP001321473"/>
    </source>
</evidence>
<protein>
    <recommendedName>
        <fullName evidence="11">Cysteine protease</fullName>
        <ecNumber evidence="11">3.4.22.-</ecNumber>
    </recommendedName>
</protein>
<dbReference type="SUPFAM" id="SSF54001">
    <property type="entry name" value="Cysteine proteinases"/>
    <property type="match status" value="1"/>
</dbReference>
<comment type="function">
    <text evidence="11">Cysteine protease that plays a key role in autophagy by mediating both proteolytic activation and delipidation of ATG8 family proteins.</text>
</comment>
<keyword evidence="5 11" id="KW-0645">Protease</keyword>
<evidence type="ECO:0000256" key="9">
    <source>
        <dbReference type="ARBA" id="ARBA00023006"/>
    </source>
</evidence>